<dbReference type="Proteomes" id="UP001232536">
    <property type="component" value="Unassembled WGS sequence"/>
</dbReference>
<dbReference type="EMBL" id="JAUQYP010000001">
    <property type="protein sequence ID" value="MDO8106287.1"/>
    <property type="molecule type" value="Genomic_DNA"/>
</dbReference>
<dbReference type="Gene3D" id="3.30.70.100">
    <property type="match status" value="1"/>
</dbReference>
<dbReference type="SUPFAM" id="SSF54909">
    <property type="entry name" value="Dimeric alpha+beta barrel"/>
    <property type="match status" value="1"/>
</dbReference>
<proteinExistence type="predicted"/>
<evidence type="ECO:0000313" key="3">
    <source>
        <dbReference type="Proteomes" id="UP001232536"/>
    </source>
</evidence>
<dbReference type="Pfam" id="PF07876">
    <property type="entry name" value="Dabb"/>
    <property type="match status" value="1"/>
</dbReference>
<dbReference type="PANTHER" id="PTHR37832:SF1">
    <property type="entry name" value="STRESS-RESPONSE A_B BARREL DOMAIN-CONTAINING PROTEIN"/>
    <property type="match status" value="1"/>
</dbReference>
<dbReference type="InterPro" id="IPR013097">
    <property type="entry name" value="Dabb"/>
</dbReference>
<sequence length="99" mass="10834">MIRHVVAWTMAGDSPEARRANACRVRDALQALPALVPQVRRLEVGLDLGESATNADVVLSVDVDSRADLEAYRAHPEHRKVADLIGSLAVDRLCVDHEL</sequence>
<dbReference type="PROSITE" id="PS51502">
    <property type="entry name" value="S_R_A_B_BARREL"/>
    <property type="match status" value="1"/>
</dbReference>
<dbReference type="PANTHER" id="PTHR37832">
    <property type="entry name" value="BLL2683 PROTEIN"/>
    <property type="match status" value="1"/>
</dbReference>
<feature type="domain" description="Stress-response A/B barrel" evidence="1">
    <location>
        <begin position="2"/>
        <end position="97"/>
    </location>
</feature>
<dbReference type="RefSeq" id="WP_304599963.1">
    <property type="nucleotide sequence ID" value="NZ_JAUQYO010000001.1"/>
</dbReference>
<keyword evidence="3" id="KW-1185">Reference proteome</keyword>
<dbReference type="InterPro" id="IPR011008">
    <property type="entry name" value="Dimeric_a/b-barrel"/>
</dbReference>
<protein>
    <submittedName>
        <fullName evidence="2">Dabb family protein</fullName>
    </submittedName>
</protein>
<name>A0ABT9DBG2_9CELL</name>
<accession>A0ABT9DBG2</accession>
<organism evidence="2 3">
    <name type="scientific">Actinotalea lenta</name>
    <dbReference type="NCBI Taxonomy" id="3064654"/>
    <lineage>
        <taxon>Bacteria</taxon>
        <taxon>Bacillati</taxon>
        <taxon>Actinomycetota</taxon>
        <taxon>Actinomycetes</taxon>
        <taxon>Micrococcales</taxon>
        <taxon>Cellulomonadaceae</taxon>
        <taxon>Actinotalea</taxon>
    </lineage>
</organism>
<comment type="caution">
    <text evidence="2">The sequence shown here is derived from an EMBL/GenBank/DDBJ whole genome shotgun (WGS) entry which is preliminary data.</text>
</comment>
<reference evidence="2 3" key="1">
    <citation type="submission" date="2023-07" db="EMBL/GenBank/DDBJ databases">
        <title>Description of novel actinomycetes strains, isolated from tidal flat sediment.</title>
        <authorList>
            <person name="Lu C."/>
        </authorList>
    </citation>
    <scope>NUCLEOTIDE SEQUENCE [LARGE SCALE GENOMIC DNA]</scope>
    <source>
        <strain evidence="2 3">SYSU T00b441</strain>
    </source>
</reference>
<gene>
    <name evidence="2" type="ORF">Q6348_03650</name>
</gene>
<evidence type="ECO:0000313" key="2">
    <source>
        <dbReference type="EMBL" id="MDO8106287.1"/>
    </source>
</evidence>
<evidence type="ECO:0000259" key="1">
    <source>
        <dbReference type="PROSITE" id="PS51502"/>
    </source>
</evidence>
<dbReference type="SMART" id="SM00886">
    <property type="entry name" value="Dabb"/>
    <property type="match status" value="1"/>
</dbReference>